<keyword evidence="1" id="KW-0732">Signal</keyword>
<accession>A0A9D4RBR3</accession>
<sequence>MGLSESAIFLSTVLILGSTYDQAPMFLCSSCTQANFAFGYRRISCFTRSNGNGEI</sequence>
<organism evidence="2 3">
    <name type="scientific">Dreissena polymorpha</name>
    <name type="common">Zebra mussel</name>
    <name type="synonym">Mytilus polymorpha</name>
    <dbReference type="NCBI Taxonomy" id="45954"/>
    <lineage>
        <taxon>Eukaryota</taxon>
        <taxon>Metazoa</taxon>
        <taxon>Spiralia</taxon>
        <taxon>Lophotrochozoa</taxon>
        <taxon>Mollusca</taxon>
        <taxon>Bivalvia</taxon>
        <taxon>Autobranchia</taxon>
        <taxon>Heteroconchia</taxon>
        <taxon>Euheterodonta</taxon>
        <taxon>Imparidentia</taxon>
        <taxon>Neoheterodontei</taxon>
        <taxon>Myida</taxon>
        <taxon>Dreissenoidea</taxon>
        <taxon>Dreissenidae</taxon>
        <taxon>Dreissena</taxon>
    </lineage>
</organism>
<proteinExistence type="predicted"/>
<dbReference type="EMBL" id="JAIWYP010000002">
    <property type="protein sequence ID" value="KAH3861643.1"/>
    <property type="molecule type" value="Genomic_DNA"/>
</dbReference>
<dbReference type="AlphaFoldDB" id="A0A9D4RBR3"/>
<protein>
    <submittedName>
        <fullName evidence="2">Uncharacterized protein</fullName>
    </submittedName>
</protein>
<comment type="caution">
    <text evidence="2">The sequence shown here is derived from an EMBL/GenBank/DDBJ whole genome shotgun (WGS) entry which is preliminary data.</text>
</comment>
<name>A0A9D4RBR3_DREPO</name>
<evidence type="ECO:0000313" key="3">
    <source>
        <dbReference type="Proteomes" id="UP000828390"/>
    </source>
</evidence>
<evidence type="ECO:0000313" key="2">
    <source>
        <dbReference type="EMBL" id="KAH3861643.1"/>
    </source>
</evidence>
<evidence type="ECO:0000256" key="1">
    <source>
        <dbReference type="SAM" id="SignalP"/>
    </source>
</evidence>
<reference evidence="2" key="1">
    <citation type="journal article" date="2019" name="bioRxiv">
        <title>The Genome of the Zebra Mussel, Dreissena polymorpha: A Resource for Invasive Species Research.</title>
        <authorList>
            <person name="McCartney M.A."/>
            <person name="Auch B."/>
            <person name="Kono T."/>
            <person name="Mallez S."/>
            <person name="Zhang Y."/>
            <person name="Obille A."/>
            <person name="Becker A."/>
            <person name="Abrahante J.E."/>
            <person name="Garbe J."/>
            <person name="Badalamenti J.P."/>
            <person name="Herman A."/>
            <person name="Mangelson H."/>
            <person name="Liachko I."/>
            <person name="Sullivan S."/>
            <person name="Sone E.D."/>
            <person name="Koren S."/>
            <person name="Silverstein K.A.T."/>
            <person name="Beckman K.B."/>
            <person name="Gohl D.M."/>
        </authorList>
    </citation>
    <scope>NUCLEOTIDE SEQUENCE</scope>
    <source>
        <strain evidence="2">Duluth1</strain>
        <tissue evidence="2">Whole animal</tissue>
    </source>
</reference>
<feature type="chain" id="PRO_5038427046" evidence="1">
    <location>
        <begin position="18"/>
        <end position="55"/>
    </location>
</feature>
<keyword evidence="3" id="KW-1185">Reference proteome</keyword>
<reference evidence="2" key="2">
    <citation type="submission" date="2020-11" db="EMBL/GenBank/DDBJ databases">
        <authorList>
            <person name="McCartney M.A."/>
            <person name="Auch B."/>
            <person name="Kono T."/>
            <person name="Mallez S."/>
            <person name="Becker A."/>
            <person name="Gohl D.M."/>
            <person name="Silverstein K.A.T."/>
            <person name="Koren S."/>
            <person name="Bechman K.B."/>
            <person name="Herman A."/>
            <person name="Abrahante J.E."/>
            <person name="Garbe J."/>
        </authorList>
    </citation>
    <scope>NUCLEOTIDE SEQUENCE</scope>
    <source>
        <strain evidence="2">Duluth1</strain>
        <tissue evidence="2">Whole animal</tissue>
    </source>
</reference>
<feature type="signal peptide" evidence="1">
    <location>
        <begin position="1"/>
        <end position="17"/>
    </location>
</feature>
<dbReference type="Proteomes" id="UP000828390">
    <property type="component" value="Unassembled WGS sequence"/>
</dbReference>
<gene>
    <name evidence="2" type="ORF">DPMN_024577</name>
</gene>